<name>A0A395HKW5_ASPHC</name>
<dbReference type="GeneID" id="37204516"/>
<sequence>MAPRKWPFGRAISYRNETKTKTHAQLPPDPITPKSAKPPGVNSDPAKSQAGNSKTNNYNARDRWQMAGDALGESDQVTLPQDAGRARTGEILDQIVKATDTQYKEDPRYNGTRATAHKILNCVLSFQNVVDNAMTKNHADLRDALLDSSEYLADLLARCTFIEAQFYREVEAAITNIEKEKSMIRVYQLAQLKTSTKGEESHLHHGLLLNQHHHQKAEAEAILTQIDNLVMKIEKVERAVDMLNLPFADGAFFDSSKDQHKDECLPGTREALLQQVKDWGRPSDKAWDRQVYYCEDGSSTV</sequence>
<dbReference type="EMBL" id="KZ824323">
    <property type="protein sequence ID" value="RAL07855.1"/>
    <property type="molecule type" value="Genomic_DNA"/>
</dbReference>
<gene>
    <name evidence="2" type="ORF">BO97DRAFT_473364</name>
</gene>
<protein>
    <submittedName>
        <fullName evidence="2">Uncharacterized protein</fullName>
    </submittedName>
</protein>
<evidence type="ECO:0000313" key="3">
    <source>
        <dbReference type="Proteomes" id="UP000248961"/>
    </source>
</evidence>
<dbReference type="RefSeq" id="XP_025547009.1">
    <property type="nucleotide sequence ID" value="XM_025700227.1"/>
</dbReference>
<dbReference type="Proteomes" id="UP000248961">
    <property type="component" value="Unassembled WGS sequence"/>
</dbReference>
<evidence type="ECO:0000256" key="1">
    <source>
        <dbReference type="SAM" id="MobiDB-lite"/>
    </source>
</evidence>
<dbReference type="VEuPathDB" id="FungiDB:BO97DRAFT_473364"/>
<dbReference type="AlphaFoldDB" id="A0A395HKW5"/>
<organism evidence="2 3">
    <name type="scientific">Aspergillus homomorphus (strain CBS 101889)</name>
    <dbReference type="NCBI Taxonomy" id="1450537"/>
    <lineage>
        <taxon>Eukaryota</taxon>
        <taxon>Fungi</taxon>
        <taxon>Dikarya</taxon>
        <taxon>Ascomycota</taxon>
        <taxon>Pezizomycotina</taxon>
        <taxon>Eurotiomycetes</taxon>
        <taxon>Eurotiomycetidae</taxon>
        <taxon>Eurotiales</taxon>
        <taxon>Aspergillaceae</taxon>
        <taxon>Aspergillus</taxon>
        <taxon>Aspergillus subgen. Circumdati</taxon>
    </lineage>
</organism>
<keyword evidence="3" id="KW-1185">Reference proteome</keyword>
<reference evidence="2 3" key="1">
    <citation type="submission" date="2018-02" db="EMBL/GenBank/DDBJ databases">
        <title>The genomes of Aspergillus section Nigri reveals drivers in fungal speciation.</title>
        <authorList>
            <consortium name="DOE Joint Genome Institute"/>
            <person name="Vesth T.C."/>
            <person name="Nybo J."/>
            <person name="Theobald S."/>
            <person name="Brandl J."/>
            <person name="Frisvad J.C."/>
            <person name="Nielsen K.F."/>
            <person name="Lyhne E.K."/>
            <person name="Kogle M.E."/>
            <person name="Kuo A."/>
            <person name="Riley R."/>
            <person name="Clum A."/>
            <person name="Nolan M."/>
            <person name="Lipzen A."/>
            <person name="Salamov A."/>
            <person name="Henrissat B."/>
            <person name="Wiebenga A."/>
            <person name="De vries R.P."/>
            <person name="Grigoriev I.V."/>
            <person name="Mortensen U.H."/>
            <person name="Andersen M.R."/>
            <person name="Baker S.E."/>
        </authorList>
    </citation>
    <scope>NUCLEOTIDE SEQUENCE [LARGE SCALE GENOMIC DNA]</scope>
    <source>
        <strain evidence="2 3">CBS 101889</strain>
    </source>
</reference>
<feature type="region of interest" description="Disordered" evidence="1">
    <location>
        <begin position="1"/>
        <end position="59"/>
    </location>
</feature>
<evidence type="ECO:0000313" key="2">
    <source>
        <dbReference type="EMBL" id="RAL07855.1"/>
    </source>
</evidence>
<dbReference type="OrthoDB" id="674604at2759"/>
<dbReference type="STRING" id="1450537.A0A395HKW5"/>
<accession>A0A395HKW5</accession>
<feature type="compositionally biased region" description="Polar residues" evidence="1">
    <location>
        <begin position="45"/>
        <end position="59"/>
    </location>
</feature>
<proteinExistence type="predicted"/>